<gene>
    <name evidence="7" type="primary">ribH</name>
    <name evidence="8" type="ORF">HMPREF9336_02960</name>
</gene>
<dbReference type="OrthoDB" id="9809709at2"/>
<keyword evidence="4 7" id="KW-0686">Riboflavin biosynthesis</keyword>
<feature type="binding site" evidence="7">
    <location>
        <position position="28"/>
    </location>
    <ligand>
        <name>5-amino-6-(D-ribitylamino)uracil</name>
        <dbReference type="ChEBI" id="CHEBI:15934"/>
    </ligand>
</feature>
<comment type="function">
    <text evidence="7">Catalyzes the formation of 6,7-dimethyl-8-ribityllumazine by condensation of 5-amino-6-(D-ribitylamino)uracil with 3,4-dihydroxy-2-butanone 4-phosphate. This is the penultimate step in the biosynthesis of riboflavin.</text>
</comment>
<dbReference type="HOGENOM" id="CLU_089358_1_2_11"/>
<dbReference type="GO" id="GO:0005829">
    <property type="term" value="C:cytosol"/>
    <property type="evidence" value="ECO:0007669"/>
    <property type="project" value="TreeGrafter"/>
</dbReference>
<dbReference type="PANTHER" id="PTHR21058:SF0">
    <property type="entry name" value="6,7-DIMETHYL-8-RIBITYLLUMAZINE SYNTHASE"/>
    <property type="match status" value="1"/>
</dbReference>
<dbReference type="InterPro" id="IPR034964">
    <property type="entry name" value="LS"/>
</dbReference>
<dbReference type="eggNOG" id="COG0054">
    <property type="taxonomic scope" value="Bacteria"/>
</dbReference>
<dbReference type="HAMAP" id="MF_00178">
    <property type="entry name" value="Lumazine_synth"/>
    <property type="match status" value="1"/>
</dbReference>
<evidence type="ECO:0000256" key="4">
    <source>
        <dbReference type="ARBA" id="ARBA00022619"/>
    </source>
</evidence>
<evidence type="ECO:0000256" key="1">
    <source>
        <dbReference type="ARBA" id="ARBA00004917"/>
    </source>
</evidence>
<feature type="binding site" evidence="7">
    <location>
        <position position="114"/>
    </location>
    <ligand>
        <name>5-amino-6-(D-ribitylamino)uracil</name>
        <dbReference type="ChEBI" id="CHEBI:15934"/>
    </ligand>
</feature>
<dbReference type="EMBL" id="ACZI02000001">
    <property type="protein sequence ID" value="EFV12157.1"/>
    <property type="molecule type" value="Genomic_DNA"/>
</dbReference>
<comment type="pathway">
    <text evidence="1 7">Cofactor biosynthesis; riboflavin biosynthesis; riboflavin from 2-hydroxy-3-oxobutyl phosphate and 5-amino-6-(D-ribitylamino)uracil: step 1/2.</text>
</comment>
<feature type="binding site" evidence="7">
    <location>
        <begin position="59"/>
        <end position="61"/>
    </location>
    <ligand>
        <name>5-amino-6-(D-ribitylamino)uracil</name>
        <dbReference type="ChEBI" id="CHEBI:15934"/>
    </ligand>
</feature>
<dbReference type="SUPFAM" id="SSF52121">
    <property type="entry name" value="Lumazine synthase"/>
    <property type="match status" value="1"/>
</dbReference>
<dbReference type="GO" id="GO:0009231">
    <property type="term" value="P:riboflavin biosynthetic process"/>
    <property type="evidence" value="ECO:0007669"/>
    <property type="project" value="UniProtKB-UniRule"/>
</dbReference>
<keyword evidence="5 7" id="KW-0808">Transferase</keyword>
<evidence type="ECO:0000256" key="7">
    <source>
        <dbReference type="HAMAP-Rule" id="MF_00178"/>
    </source>
</evidence>
<dbReference type="Gene3D" id="3.40.50.960">
    <property type="entry name" value="Lumazine/riboflavin synthase"/>
    <property type="match status" value="1"/>
</dbReference>
<dbReference type="InterPro" id="IPR036467">
    <property type="entry name" value="LS/RS_sf"/>
</dbReference>
<dbReference type="PANTHER" id="PTHR21058">
    <property type="entry name" value="6,7-DIMETHYL-8-RIBITYLLUMAZINE SYNTHASE DMRL SYNTHASE LUMAZINE SYNTHASE"/>
    <property type="match status" value="1"/>
</dbReference>
<dbReference type="EC" id="2.5.1.78" evidence="3 7"/>
<feature type="active site" description="Proton donor" evidence="7">
    <location>
        <position position="89"/>
    </location>
</feature>
<dbReference type="NCBIfam" id="TIGR00114">
    <property type="entry name" value="lumazine-synth"/>
    <property type="match status" value="1"/>
</dbReference>
<evidence type="ECO:0000256" key="2">
    <source>
        <dbReference type="ARBA" id="ARBA00007424"/>
    </source>
</evidence>
<accession>E5XTY8</accession>
<name>E5XTY8_SEGRC</name>
<dbReference type="Proteomes" id="UP000004816">
    <property type="component" value="Unassembled WGS sequence"/>
</dbReference>
<feature type="binding site" evidence="7">
    <location>
        <begin position="81"/>
        <end position="83"/>
    </location>
    <ligand>
        <name>5-amino-6-(D-ribitylamino)uracil</name>
        <dbReference type="ChEBI" id="CHEBI:15934"/>
    </ligand>
</feature>
<comment type="similarity">
    <text evidence="2 7">Belongs to the DMRL synthase family.</text>
</comment>
<dbReference type="InterPro" id="IPR002180">
    <property type="entry name" value="LS/RS"/>
</dbReference>
<dbReference type="GO" id="GO:0000906">
    <property type="term" value="F:6,7-dimethyl-8-ribityllumazine synthase activity"/>
    <property type="evidence" value="ECO:0007669"/>
    <property type="project" value="UniProtKB-UniRule"/>
</dbReference>
<evidence type="ECO:0000256" key="5">
    <source>
        <dbReference type="ARBA" id="ARBA00022679"/>
    </source>
</evidence>
<evidence type="ECO:0000313" key="8">
    <source>
        <dbReference type="EMBL" id="EFV12157.1"/>
    </source>
</evidence>
<organism evidence="8 9">
    <name type="scientific">Segniliparus rugosus (strain ATCC BAA-974 / DSM 45345 / CCUG 50838 / CIP 108380 / JCM 13579 / CDC 945)</name>
    <dbReference type="NCBI Taxonomy" id="679197"/>
    <lineage>
        <taxon>Bacteria</taxon>
        <taxon>Bacillati</taxon>
        <taxon>Actinomycetota</taxon>
        <taxon>Actinomycetes</taxon>
        <taxon>Mycobacteriales</taxon>
        <taxon>Segniliparaceae</taxon>
        <taxon>Segniliparus</taxon>
    </lineage>
</organism>
<reference evidence="8 9" key="1">
    <citation type="journal article" date="2011" name="Stand. Genomic Sci.">
        <title>High quality draft genome sequence of Segniliparus rugosus CDC 945(T)= (ATCC BAA-974(T)).</title>
        <authorList>
            <person name="Earl A.M."/>
            <person name="Desjardins C.A."/>
            <person name="Fitzgerald M.G."/>
            <person name="Arachchi H.M."/>
            <person name="Zeng Q."/>
            <person name="Mehta T."/>
            <person name="Griggs A."/>
            <person name="Birren B.W."/>
            <person name="Toney N.C."/>
            <person name="Carr J."/>
            <person name="Posey J."/>
            <person name="Butler W.R."/>
        </authorList>
    </citation>
    <scope>NUCLEOTIDE SEQUENCE [LARGE SCALE GENOMIC DNA]</scope>
    <source>
        <strain evidence="9">ATCC BAA-974 / DSM 45345 / CCUG 50838 / CIP 108380 / JCM 13579 / CDC 945</strain>
    </source>
</reference>
<evidence type="ECO:0000256" key="3">
    <source>
        <dbReference type="ARBA" id="ARBA00012664"/>
    </source>
</evidence>
<feature type="binding site" evidence="7">
    <location>
        <position position="128"/>
    </location>
    <ligand>
        <name>(2S)-2-hydroxy-3-oxobutyl phosphate</name>
        <dbReference type="ChEBI" id="CHEBI:58830"/>
    </ligand>
</feature>
<dbReference type="GO" id="GO:0009349">
    <property type="term" value="C:riboflavin synthase complex"/>
    <property type="evidence" value="ECO:0007669"/>
    <property type="project" value="UniProtKB-UniRule"/>
</dbReference>
<evidence type="ECO:0000256" key="6">
    <source>
        <dbReference type="ARBA" id="ARBA00048785"/>
    </source>
</evidence>
<keyword evidence="9" id="KW-1185">Reference proteome</keyword>
<comment type="caution">
    <text evidence="8">The sequence shown here is derived from an EMBL/GenBank/DDBJ whole genome shotgun (WGS) entry which is preliminary data.</text>
</comment>
<proteinExistence type="inferred from homology"/>
<sequence>MSAGEFAPGLELDGDATGLSVGIVASGWHADIVDALLEGALRVAERAGVKTEVLRAPGALELPILAQALAEIHDAVVALGVVVRGETAHFDYVWQTVAQGLLRASLDSRTPITHGVLNTENREQAVDRAGLPGSAEDKGGEAAAAAINTALALRQLRSS</sequence>
<dbReference type="RefSeq" id="WP_007471614.1">
    <property type="nucleotide sequence ID" value="NZ_KI391953.1"/>
</dbReference>
<dbReference type="AlphaFoldDB" id="E5XTY8"/>
<protein>
    <recommendedName>
        <fullName evidence="3 7">6,7-dimethyl-8-ribityllumazine synthase</fullName>
        <shortName evidence="7">DMRL synthase</shortName>
        <shortName evidence="7">LS</shortName>
        <shortName evidence="7">Lumazine synthase</shortName>
        <ecNumber evidence="3 7">2.5.1.78</ecNumber>
    </recommendedName>
</protein>
<dbReference type="UniPathway" id="UPA00275">
    <property type="reaction ID" value="UER00404"/>
</dbReference>
<dbReference type="Pfam" id="PF00885">
    <property type="entry name" value="DMRL_synthase"/>
    <property type="match status" value="1"/>
</dbReference>
<feature type="binding site" evidence="7">
    <location>
        <begin position="86"/>
        <end position="87"/>
    </location>
    <ligand>
        <name>(2S)-2-hydroxy-3-oxobutyl phosphate</name>
        <dbReference type="ChEBI" id="CHEBI:58830"/>
    </ligand>
</feature>
<dbReference type="CDD" id="cd09209">
    <property type="entry name" value="Lumazine_synthase-I"/>
    <property type="match status" value="1"/>
</dbReference>
<dbReference type="STRING" id="679197.HMPREF9336_02960"/>
<comment type="catalytic activity">
    <reaction evidence="6 7">
        <text>(2S)-2-hydroxy-3-oxobutyl phosphate + 5-amino-6-(D-ribitylamino)uracil = 6,7-dimethyl-8-(1-D-ribityl)lumazine + phosphate + 2 H2O + H(+)</text>
        <dbReference type="Rhea" id="RHEA:26152"/>
        <dbReference type="ChEBI" id="CHEBI:15377"/>
        <dbReference type="ChEBI" id="CHEBI:15378"/>
        <dbReference type="ChEBI" id="CHEBI:15934"/>
        <dbReference type="ChEBI" id="CHEBI:43474"/>
        <dbReference type="ChEBI" id="CHEBI:58201"/>
        <dbReference type="ChEBI" id="CHEBI:58830"/>
        <dbReference type="EC" id="2.5.1.78"/>
    </reaction>
</comment>
<evidence type="ECO:0000313" key="9">
    <source>
        <dbReference type="Proteomes" id="UP000004816"/>
    </source>
</evidence>